<keyword evidence="2" id="KW-1185">Reference proteome</keyword>
<accession>A0ACB6SCB7</accession>
<gene>
    <name evidence="1" type="ORF">BU25DRAFT_474988</name>
</gene>
<reference evidence="1" key="1">
    <citation type="journal article" date="2020" name="Stud. Mycol.">
        <title>101 Dothideomycetes genomes: a test case for predicting lifestyles and emergence of pathogens.</title>
        <authorList>
            <person name="Haridas S."/>
            <person name="Albert R."/>
            <person name="Binder M."/>
            <person name="Bloem J."/>
            <person name="Labutti K."/>
            <person name="Salamov A."/>
            <person name="Andreopoulos B."/>
            <person name="Baker S."/>
            <person name="Barry K."/>
            <person name="Bills G."/>
            <person name="Bluhm B."/>
            <person name="Cannon C."/>
            <person name="Castanera R."/>
            <person name="Culley D."/>
            <person name="Daum C."/>
            <person name="Ezra D."/>
            <person name="Gonzalez J."/>
            <person name="Henrissat B."/>
            <person name="Kuo A."/>
            <person name="Liang C."/>
            <person name="Lipzen A."/>
            <person name="Lutzoni F."/>
            <person name="Magnuson J."/>
            <person name="Mondo S."/>
            <person name="Nolan M."/>
            <person name="Ohm R."/>
            <person name="Pangilinan J."/>
            <person name="Park H.-J."/>
            <person name="Ramirez L."/>
            <person name="Alfaro M."/>
            <person name="Sun H."/>
            <person name="Tritt A."/>
            <person name="Yoshinaga Y."/>
            <person name="Zwiers L.-H."/>
            <person name="Turgeon B."/>
            <person name="Goodwin S."/>
            <person name="Spatafora J."/>
            <person name="Crous P."/>
            <person name="Grigoriev I."/>
        </authorList>
    </citation>
    <scope>NUCLEOTIDE SEQUENCE</scope>
    <source>
        <strain evidence="1">CBS 525.71</strain>
    </source>
</reference>
<protein>
    <submittedName>
        <fullName evidence="1">Uncharacterized protein</fullName>
    </submittedName>
</protein>
<proteinExistence type="predicted"/>
<name>A0ACB6SCB7_9PLEO</name>
<comment type="caution">
    <text evidence="1">The sequence shown here is derived from an EMBL/GenBank/DDBJ whole genome shotgun (WGS) entry which is preliminary data.</text>
</comment>
<evidence type="ECO:0000313" key="1">
    <source>
        <dbReference type="EMBL" id="KAF2631925.1"/>
    </source>
</evidence>
<evidence type="ECO:0000313" key="2">
    <source>
        <dbReference type="Proteomes" id="UP000799754"/>
    </source>
</evidence>
<dbReference type="Proteomes" id="UP000799754">
    <property type="component" value="Unassembled WGS sequence"/>
</dbReference>
<sequence>MRKRFIPQNLGHLTSGSRSRDEHCAGLRVHGQALDRWTYGSVVFHVYASALPSVLLMSSGSTGNGTFHSRFRLHDMVGRACTRKCSKFCRSRSFFITSVGYFGLGPHIMQDGDICCVLYGVHVPMKLREASRGEFRLIGEAYIESIIFEAEPDRNEEREVVLI</sequence>
<organism evidence="1 2">
    <name type="scientific">Macroventuria anomochaeta</name>
    <dbReference type="NCBI Taxonomy" id="301207"/>
    <lineage>
        <taxon>Eukaryota</taxon>
        <taxon>Fungi</taxon>
        <taxon>Dikarya</taxon>
        <taxon>Ascomycota</taxon>
        <taxon>Pezizomycotina</taxon>
        <taxon>Dothideomycetes</taxon>
        <taxon>Pleosporomycetidae</taxon>
        <taxon>Pleosporales</taxon>
        <taxon>Pleosporineae</taxon>
        <taxon>Didymellaceae</taxon>
        <taxon>Macroventuria</taxon>
    </lineage>
</organism>
<dbReference type="EMBL" id="MU006703">
    <property type="protein sequence ID" value="KAF2631925.1"/>
    <property type="molecule type" value="Genomic_DNA"/>
</dbReference>